<gene>
    <name evidence="1" type="ORF">G8N11_000343</name>
</gene>
<dbReference type="AlphaFoldDB" id="A0A750KI78"/>
<sequence length="169" mass="19036">MAILSTVFQRKMAEWNDHTDVATGEVCRGFMDVVCGLVQRLPEPSTIEKQADKNALQTLDMSDPEAGEAFKAEHYLDMKNWLSCKLYGSPPIVRFRITALPTTTSVTGNVVKNSEEAAKCYIFTSLKREFDRDNGTTLKDFLPSMSPINSKYLAKKQSVFKKKHHLLEG</sequence>
<name>A0A750KI78_SALER</name>
<evidence type="ECO:0000313" key="1">
    <source>
        <dbReference type="EMBL" id="HAF6367579.1"/>
    </source>
</evidence>
<reference evidence="1" key="1">
    <citation type="journal article" date="2018" name="Genome Biol.">
        <title>SKESA: strategic k-mer extension for scrupulous assemblies.</title>
        <authorList>
            <person name="Souvorov A."/>
            <person name="Agarwala R."/>
            <person name="Lipman D.J."/>
        </authorList>
    </citation>
    <scope>NUCLEOTIDE SEQUENCE</scope>
    <source>
        <strain evidence="1">MA.JE_S09-001881</strain>
    </source>
</reference>
<reference evidence="1" key="2">
    <citation type="submission" date="2020-02" db="EMBL/GenBank/DDBJ databases">
        <authorList>
            <consortium name="NCBI Pathogen Detection Project"/>
        </authorList>
    </citation>
    <scope>NUCLEOTIDE SEQUENCE</scope>
    <source>
        <strain evidence="1">MA.JE_S09-001881</strain>
    </source>
</reference>
<comment type="caution">
    <text evidence="1">The sequence shown here is derived from an EMBL/GenBank/DDBJ whole genome shotgun (WGS) entry which is preliminary data.</text>
</comment>
<organism evidence="1">
    <name type="scientific">Salmonella enterica</name>
    <name type="common">Salmonella choleraesuis</name>
    <dbReference type="NCBI Taxonomy" id="28901"/>
    <lineage>
        <taxon>Bacteria</taxon>
        <taxon>Pseudomonadati</taxon>
        <taxon>Pseudomonadota</taxon>
        <taxon>Gammaproteobacteria</taxon>
        <taxon>Enterobacterales</taxon>
        <taxon>Enterobacteriaceae</taxon>
        <taxon>Salmonella</taxon>
    </lineage>
</organism>
<dbReference type="Gene3D" id="1.10.10.2110">
    <property type="match status" value="1"/>
</dbReference>
<protein>
    <submittedName>
        <fullName evidence="1">Uncharacterized protein</fullName>
    </submittedName>
</protein>
<accession>A0A750KI78</accession>
<proteinExistence type="predicted"/>
<dbReference type="EMBL" id="DAAVPB010000001">
    <property type="protein sequence ID" value="HAF6367579.1"/>
    <property type="molecule type" value="Genomic_DNA"/>
</dbReference>